<evidence type="ECO:0000259" key="6">
    <source>
        <dbReference type="PROSITE" id="PS50053"/>
    </source>
</evidence>
<dbReference type="SMART" id="SM00154">
    <property type="entry name" value="ZnF_AN1"/>
    <property type="match status" value="1"/>
</dbReference>
<dbReference type="CDD" id="cd17039">
    <property type="entry name" value="Ubl_ubiquitin_like"/>
    <property type="match status" value="1"/>
</dbReference>
<dbReference type="Pfam" id="PF01428">
    <property type="entry name" value="zf-AN1"/>
    <property type="match status" value="1"/>
</dbReference>
<evidence type="ECO:0000256" key="5">
    <source>
        <dbReference type="SAM" id="MobiDB-lite"/>
    </source>
</evidence>
<evidence type="ECO:0000313" key="8">
    <source>
        <dbReference type="EMBL" id="ODV95855.1"/>
    </source>
</evidence>
<feature type="domain" description="AN1-type" evidence="7">
    <location>
        <begin position="168"/>
        <end position="217"/>
    </location>
</feature>
<feature type="compositionally biased region" description="Basic residues" evidence="5">
    <location>
        <begin position="161"/>
        <end position="173"/>
    </location>
</feature>
<reference evidence="9" key="1">
    <citation type="submission" date="2016-05" db="EMBL/GenBank/DDBJ databases">
        <title>Comparative genomics of biotechnologically important yeasts.</title>
        <authorList>
            <consortium name="DOE Joint Genome Institute"/>
            <person name="Riley R."/>
            <person name="Haridas S."/>
            <person name="Wolfe K.H."/>
            <person name="Lopes M.R."/>
            <person name="Hittinger C.T."/>
            <person name="Goker M."/>
            <person name="Salamov A."/>
            <person name="Wisecaver J."/>
            <person name="Long T.M."/>
            <person name="Aerts A.L."/>
            <person name="Barry K."/>
            <person name="Choi C."/>
            <person name="Clum A."/>
            <person name="Coughlan A.Y."/>
            <person name="Deshpande S."/>
            <person name="Douglass A.P."/>
            <person name="Hanson S.J."/>
            <person name="Klenk H.-P."/>
            <person name="Labutti K."/>
            <person name="Lapidus A."/>
            <person name="Lindquist E."/>
            <person name="Lipzen A."/>
            <person name="Meier-Kolthoff J.P."/>
            <person name="Ohm R.A."/>
            <person name="Otillar R.P."/>
            <person name="Pangilinan J."/>
            <person name="Peng Y."/>
            <person name="Rokas A."/>
            <person name="Rosa C.A."/>
            <person name="Scheuner C."/>
            <person name="Sibirny A.A."/>
            <person name="Slot J.C."/>
            <person name="Stielow J.B."/>
            <person name="Sun H."/>
            <person name="Kurtzman C.P."/>
            <person name="Blackwell M."/>
            <person name="Grigoriev I.V."/>
            <person name="Jeffries T.W."/>
        </authorList>
    </citation>
    <scope>NUCLEOTIDE SEQUENCE [LARGE SCALE GENOMIC DNA]</scope>
    <source>
        <strain evidence="9">NRRL Y-2460</strain>
    </source>
</reference>
<sequence>MKVTIRLSSSSIGGKDTTTSSYSLTIPDNSTVNDLKAAALVALPSDLINTFSTPVAVSSVGGDNSSSTAKHLSLSNFSLIFSGKKLELHRLLSSYSITENSVVYLINNSQNINPNESPVLPSVELANSTIEGGKEINNEVITTEDGNTEEIHPQITTTTTTKKRRKSSNKRSKCSFPRCSNQPLKIVGDCQHCEGHYCSKHRLLESHCCSGLQNCKNQLFEQNATKLHREQTVASKV</sequence>
<accession>A0A1E4TVR2</accession>
<dbReference type="Gene3D" id="3.10.20.90">
    <property type="entry name" value="Phosphatidylinositol 3-kinase Catalytic Subunit, Chain A, domain 1"/>
    <property type="match status" value="1"/>
</dbReference>
<evidence type="ECO:0000256" key="3">
    <source>
        <dbReference type="ARBA" id="ARBA00022833"/>
    </source>
</evidence>
<dbReference type="Gene3D" id="4.10.1110.10">
    <property type="entry name" value="AN1-like Zinc finger"/>
    <property type="match status" value="1"/>
</dbReference>
<dbReference type="InterPro" id="IPR035896">
    <property type="entry name" value="AN1-like_Znf"/>
</dbReference>
<evidence type="ECO:0000256" key="4">
    <source>
        <dbReference type="PROSITE-ProRule" id="PRU00449"/>
    </source>
</evidence>
<protein>
    <submittedName>
        <fullName evidence="8">Uncharacterized protein</fullName>
    </submittedName>
</protein>
<keyword evidence="1" id="KW-0479">Metal-binding</keyword>
<dbReference type="OrthoDB" id="428577at2759"/>
<dbReference type="SUPFAM" id="SSF54236">
    <property type="entry name" value="Ubiquitin-like"/>
    <property type="match status" value="1"/>
</dbReference>
<organism evidence="8 9">
    <name type="scientific">Pachysolen tannophilus NRRL Y-2460</name>
    <dbReference type="NCBI Taxonomy" id="669874"/>
    <lineage>
        <taxon>Eukaryota</taxon>
        <taxon>Fungi</taxon>
        <taxon>Dikarya</taxon>
        <taxon>Ascomycota</taxon>
        <taxon>Saccharomycotina</taxon>
        <taxon>Pichiomycetes</taxon>
        <taxon>Pachysolenaceae</taxon>
        <taxon>Pachysolen</taxon>
    </lineage>
</organism>
<dbReference type="PROSITE" id="PS50053">
    <property type="entry name" value="UBIQUITIN_2"/>
    <property type="match status" value="1"/>
</dbReference>
<dbReference type="GO" id="GO:0008270">
    <property type="term" value="F:zinc ion binding"/>
    <property type="evidence" value="ECO:0007669"/>
    <property type="project" value="UniProtKB-KW"/>
</dbReference>
<feature type="domain" description="Ubiquitin-like" evidence="6">
    <location>
        <begin position="1"/>
        <end position="106"/>
    </location>
</feature>
<proteinExistence type="predicted"/>
<evidence type="ECO:0000313" key="9">
    <source>
        <dbReference type="Proteomes" id="UP000094236"/>
    </source>
</evidence>
<keyword evidence="2 4" id="KW-0863">Zinc-finger</keyword>
<dbReference type="Proteomes" id="UP000094236">
    <property type="component" value="Unassembled WGS sequence"/>
</dbReference>
<evidence type="ECO:0000256" key="1">
    <source>
        <dbReference type="ARBA" id="ARBA00022723"/>
    </source>
</evidence>
<evidence type="ECO:0000256" key="2">
    <source>
        <dbReference type="ARBA" id="ARBA00022771"/>
    </source>
</evidence>
<evidence type="ECO:0000259" key="7">
    <source>
        <dbReference type="PROSITE" id="PS51039"/>
    </source>
</evidence>
<dbReference type="InterPro" id="IPR000626">
    <property type="entry name" value="Ubiquitin-like_dom"/>
</dbReference>
<dbReference type="SUPFAM" id="SSF118310">
    <property type="entry name" value="AN1-like Zinc finger"/>
    <property type="match status" value="1"/>
</dbReference>
<name>A0A1E4TVR2_PACTA</name>
<keyword evidence="3" id="KW-0862">Zinc</keyword>
<dbReference type="InterPro" id="IPR029071">
    <property type="entry name" value="Ubiquitin-like_domsf"/>
</dbReference>
<gene>
    <name evidence="8" type="ORF">PACTADRAFT_49298</name>
</gene>
<dbReference type="AlphaFoldDB" id="A0A1E4TVR2"/>
<keyword evidence="9" id="KW-1185">Reference proteome</keyword>
<dbReference type="PROSITE" id="PS51039">
    <property type="entry name" value="ZF_AN1"/>
    <property type="match status" value="1"/>
</dbReference>
<dbReference type="EMBL" id="KV454013">
    <property type="protein sequence ID" value="ODV95855.1"/>
    <property type="molecule type" value="Genomic_DNA"/>
</dbReference>
<feature type="region of interest" description="Disordered" evidence="5">
    <location>
        <begin position="155"/>
        <end position="174"/>
    </location>
</feature>
<dbReference type="STRING" id="669874.A0A1E4TVR2"/>
<dbReference type="InterPro" id="IPR000058">
    <property type="entry name" value="Znf_AN1"/>
</dbReference>